<evidence type="ECO:0000256" key="6">
    <source>
        <dbReference type="ARBA" id="ARBA00022729"/>
    </source>
</evidence>
<proteinExistence type="predicted"/>
<dbReference type="PANTHER" id="PTHR27002:SF1050">
    <property type="entry name" value="CYSTEINE-RICH RECEPTOR-LIKE PROTEIN KINASE 5"/>
    <property type="match status" value="1"/>
</dbReference>
<evidence type="ECO:0000256" key="12">
    <source>
        <dbReference type="ARBA" id="ARBA00023136"/>
    </source>
</evidence>
<reference evidence="23 24" key="1">
    <citation type="journal article" date="2021" name="Commun. Biol.">
        <title>The genome of Shorea leprosula (Dipterocarpaceae) highlights the ecological relevance of drought in aseasonal tropical rainforests.</title>
        <authorList>
            <person name="Ng K.K.S."/>
            <person name="Kobayashi M.J."/>
            <person name="Fawcett J.A."/>
            <person name="Hatakeyama M."/>
            <person name="Paape T."/>
            <person name="Ng C.H."/>
            <person name="Ang C.C."/>
            <person name="Tnah L.H."/>
            <person name="Lee C.T."/>
            <person name="Nishiyama T."/>
            <person name="Sese J."/>
            <person name="O'Brien M.J."/>
            <person name="Copetti D."/>
            <person name="Mohd Noor M.I."/>
            <person name="Ong R.C."/>
            <person name="Putra M."/>
            <person name="Sireger I.Z."/>
            <person name="Indrioko S."/>
            <person name="Kosugi Y."/>
            <person name="Izuno A."/>
            <person name="Isagi Y."/>
            <person name="Lee S.L."/>
            <person name="Shimizu K.K."/>
        </authorList>
    </citation>
    <scope>NUCLEOTIDE SEQUENCE [LARGE SCALE GENOMIC DNA]</scope>
    <source>
        <strain evidence="23">214</strain>
    </source>
</reference>
<evidence type="ECO:0000256" key="5">
    <source>
        <dbReference type="ARBA" id="ARBA00022692"/>
    </source>
</evidence>
<dbReference type="Pfam" id="PF07714">
    <property type="entry name" value="PK_Tyr_Ser-Thr"/>
    <property type="match status" value="1"/>
</dbReference>
<dbReference type="InterPro" id="IPR000719">
    <property type="entry name" value="Prot_kinase_dom"/>
</dbReference>
<gene>
    <name evidence="23" type="ORF">SLEP1_g29572</name>
</gene>
<organism evidence="23 24">
    <name type="scientific">Rubroshorea leprosula</name>
    <dbReference type="NCBI Taxonomy" id="152421"/>
    <lineage>
        <taxon>Eukaryota</taxon>
        <taxon>Viridiplantae</taxon>
        <taxon>Streptophyta</taxon>
        <taxon>Embryophyta</taxon>
        <taxon>Tracheophyta</taxon>
        <taxon>Spermatophyta</taxon>
        <taxon>Magnoliopsida</taxon>
        <taxon>eudicotyledons</taxon>
        <taxon>Gunneridae</taxon>
        <taxon>Pentapetalae</taxon>
        <taxon>rosids</taxon>
        <taxon>malvids</taxon>
        <taxon>Malvales</taxon>
        <taxon>Dipterocarpaceae</taxon>
        <taxon>Rubroshorea</taxon>
    </lineage>
</organism>
<dbReference type="InterPro" id="IPR002902">
    <property type="entry name" value="GNK2"/>
</dbReference>
<keyword evidence="10 17" id="KW-0067">ATP-binding</keyword>
<evidence type="ECO:0000313" key="24">
    <source>
        <dbReference type="Proteomes" id="UP001054252"/>
    </source>
</evidence>
<feature type="compositionally biased region" description="Basic and acidic residues" evidence="18">
    <location>
        <begin position="629"/>
        <end position="646"/>
    </location>
</feature>
<evidence type="ECO:0000256" key="13">
    <source>
        <dbReference type="ARBA" id="ARBA00023170"/>
    </source>
</evidence>
<dbReference type="FunFam" id="3.30.200.20:FF:000142">
    <property type="entry name" value="Cysteine-rich receptor-like protein kinase 10"/>
    <property type="match status" value="1"/>
</dbReference>
<keyword evidence="9" id="KW-0418">Kinase</keyword>
<dbReference type="PROSITE" id="PS50011">
    <property type="entry name" value="PROTEIN_KINASE_DOM"/>
    <property type="match status" value="1"/>
</dbReference>
<keyword evidence="7" id="KW-0677">Repeat</keyword>
<dbReference type="InterPro" id="IPR001245">
    <property type="entry name" value="Ser-Thr/Tyr_kinase_cat_dom"/>
</dbReference>
<feature type="chain" id="PRO_5043327361" description="Cysteine-rich receptor-like protein kinase 10" evidence="20">
    <location>
        <begin position="23"/>
        <end position="664"/>
    </location>
</feature>
<dbReference type="Gene3D" id="3.30.200.20">
    <property type="entry name" value="Phosphorylase Kinase, domain 1"/>
    <property type="match status" value="1"/>
</dbReference>
<comment type="catalytic activity">
    <reaction evidence="15">
        <text>L-seryl-[protein] + ATP = O-phospho-L-seryl-[protein] + ADP + H(+)</text>
        <dbReference type="Rhea" id="RHEA:17989"/>
        <dbReference type="Rhea" id="RHEA-COMP:9863"/>
        <dbReference type="Rhea" id="RHEA-COMP:11604"/>
        <dbReference type="ChEBI" id="CHEBI:15378"/>
        <dbReference type="ChEBI" id="CHEBI:29999"/>
        <dbReference type="ChEBI" id="CHEBI:30616"/>
        <dbReference type="ChEBI" id="CHEBI:83421"/>
        <dbReference type="ChEBI" id="CHEBI:456216"/>
    </reaction>
</comment>
<keyword evidence="5 19" id="KW-0812">Transmembrane</keyword>
<dbReference type="InterPro" id="IPR008271">
    <property type="entry name" value="Ser/Thr_kinase_AS"/>
</dbReference>
<protein>
    <recommendedName>
        <fullName evidence="25">Cysteine-rich receptor-like protein kinase 10</fullName>
    </recommendedName>
</protein>
<evidence type="ECO:0000256" key="10">
    <source>
        <dbReference type="ARBA" id="ARBA00022840"/>
    </source>
</evidence>
<dbReference type="Gene3D" id="3.30.430.20">
    <property type="entry name" value="Gnk2 domain, C-X8-C-X2-C motif"/>
    <property type="match status" value="2"/>
</dbReference>
<evidence type="ECO:0000256" key="8">
    <source>
        <dbReference type="ARBA" id="ARBA00022741"/>
    </source>
</evidence>
<evidence type="ECO:0000256" key="3">
    <source>
        <dbReference type="ARBA" id="ARBA00022553"/>
    </source>
</evidence>
<feature type="transmembrane region" description="Helical" evidence="19">
    <location>
        <begin position="274"/>
        <end position="298"/>
    </location>
</feature>
<dbReference type="AlphaFoldDB" id="A0AAV5K8Q0"/>
<feature type="binding site" evidence="17">
    <location>
        <position position="366"/>
    </location>
    <ligand>
        <name>ATP</name>
        <dbReference type="ChEBI" id="CHEBI:30616"/>
    </ligand>
</feature>
<evidence type="ECO:0008006" key="25">
    <source>
        <dbReference type="Google" id="ProtNLM"/>
    </source>
</evidence>
<evidence type="ECO:0000256" key="17">
    <source>
        <dbReference type="PROSITE-ProRule" id="PRU10141"/>
    </source>
</evidence>
<evidence type="ECO:0000256" key="20">
    <source>
        <dbReference type="SAM" id="SignalP"/>
    </source>
</evidence>
<dbReference type="GO" id="GO:0042742">
    <property type="term" value="P:defense response to bacterium"/>
    <property type="evidence" value="ECO:0007669"/>
    <property type="project" value="TreeGrafter"/>
</dbReference>
<dbReference type="Proteomes" id="UP001054252">
    <property type="component" value="Unassembled WGS sequence"/>
</dbReference>
<evidence type="ECO:0000256" key="1">
    <source>
        <dbReference type="ARBA" id="ARBA00004167"/>
    </source>
</evidence>
<comment type="catalytic activity">
    <reaction evidence="16">
        <text>L-threonyl-[protein] + ATP = O-phospho-L-threonyl-[protein] + ADP + H(+)</text>
        <dbReference type="Rhea" id="RHEA:46608"/>
        <dbReference type="Rhea" id="RHEA-COMP:11060"/>
        <dbReference type="Rhea" id="RHEA-COMP:11605"/>
        <dbReference type="ChEBI" id="CHEBI:15378"/>
        <dbReference type="ChEBI" id="CHEBI:30013"/>
        <dbReference type="ChEBI" id="CHEBI:30616"/>
        <dbReference type="ChEBI" id="CHEBI:61977"/>
        <dbReference type="ChEBI" id="CHEBI:456216"/>
    </reaction>
</comment>
<keyword evidence="3" id="KW-0597">Phosphoprotein</keyword>
<dbReference type="FunFam" id="3.30.430.20:FF:000002">
    <property type="entry name" value="Cysteine-rich receptor-like protein kinase 10"/>
    <property type="match status" value="1"/>
</dbReference>
<dbReference type="InterPro" id="IPR017441">
    <property type="entry name" value="Protein_kinase_ATP_BS"/>
</dbReference>
<evidence type="ECO:0000256" key="2">
    <source>
        <dbReference type="ARBA" id="ARBA00022527"/>
    </source>
</evidence>
<dbReference type="SMART" id="SM00220">
    <property type="entry name" value="S_TKc"/>
    <property type="match status" value="1"/>
</dbReference>
<dbReference type="Gene3D" id="1.10.510.10">
    <property type="entry name" value="Transferase(Phosphotransferase) domain 1"/>
    <property type="match status" value="1"/>
</dbReference>
<feature type="domain" description="Gnk2-homologous" evidence="22">
    <location>
        <begin position="27"/>
        <end position="129"/>
    </location>
</feature>
<feature type="domain" description="Gnk2-homologous" evidence="22">
    <location>
        <begin position="135"/>
        <end position="240"/>
    </location>
</feature>
<name>A0AAV5K8Q0_9ROSI</name>
<dbReference type="FunFam" id="1.10.510.10:FF:000129">
    <property type="entry name" value="cysteine-rich receptor-like protein kinase 10"/>
    <property type="match status" value="1"/>
</dbReference>
<keyword evidence="6 20" id="KW-0732">Signal</keyword>
<evidence type="ECO:0000256" key="14">
    <source>
        <dbReference type="ARBA" id="ARBA00023180"/>
    </source>
</evidence>
<evidence type="ECO:0000259" key="22">
    <source>
        <dbReference type="PROSITE" id="PS51473"/>
    </source>
</evidence>
<dbReference type="PANTHER" id="PTHR27002">
    <property type="entry name" value="RECEPTOR-LIKE SERINE/THREONINE-PROTEIN KINASE SD1-8"/>
    <property type="match status" value="1"/>
</dbReference>
<dbReference type="CDD" id="cd14066">
    <property type="entry name" value="STKc_IRAK"/>
    <property type="match status" value="1"/>
</dbReference>
<keyword evidence="4" id="KW-0808">Transferase</keyword>
<accession>A0AAV5K8Q0</accession>
<evidence type="ECO:0000256" key="7">
    <source>
        <dbReference type="ARBA" id="ARBA00022737"/>
    </source>
</evidence>
<dbReference type="Pfam" id="PF01657">
    <property type="entry name" value="Stress-antifung"/>
    <property type="match status" value="2"/>
</dbReference>
<dbReference type="GO" id="GO:0005524">
    <property type="term" value="F:ATP binding"/>
    <property type="evidence" value="ECO:0007669"/>
    <property type="project" value="UniProtKB-UniRule"/>
</dbReference>
<keyword evidence="24" id="KW-1185">Reference proteome</keyword>
<sequence length="664" mass="73568">MSLFRFFLSLSVFSLLSLAAEAQNSPTYLFHNCSNTTTFIRNSTYQTNLNGLLSALSNATAINGFYNTSSGENPNRIYGLFLCRGDVSTTTCQNCVTFATGDVIKKCPVEKEAVIWYDECLLRYSNKSIFSTLSETPTKYLRNTQNDTDQVRFNQVVGTTMNDTAKQAVSVAKKFATEHVNISAFQTLYSLVQCTPDLSNSDCNSCLRRAIAQLPTCCSGKIGGRVVTPSCSVRYELYPFYNESAVAAPPPPPRVSASPPGSVMNPKGKGKTSWVIIVAIVVPVVVSILLFVVGYCLLTRRGRKKYDIVQGDNAVTDVTTMESLQYDLKSIKAATNNFADGNRLGEGGFGVVYKGRFPNGQEIAVKRLSRSSGQGAEEFKNEAVLVAKLQHRNLVRLLGFCVEGEEKILIYEFVPNKSLDYFLFDHDKQGLLDWSRRYKIIGGVARGILYLHEDSRLKIIHRDLKTSNVLLDGDMNPKISDFGMARIFGVDQTQGSTTRVVGTYGYMPPEYAMHGQFSVKSDVYSFGVLVIEILSGKSNSNFSQTEGAGDLLSYAWKLWKDGRPLELLDTTIGDSYSRNEVIRCIQMGLLCVQEDPAERPTMATIVLLLNSYSVTLPLPNEPAFFLPSRTDEPEPAKMLESDESKSRPVQYSINEVSISEIDPR</sequence>
<keyword evidence="13" id="KW-0675">Receptor</keyword>
<dbReference type="PROSITE" id="PS51473">
    <property type="entry name" value="GNK2"/>
    <property type="match status" value="2"/>
</dbReference>
<evidence type="ECO:0000256" key="9">
    <source>
        <dbReference type="ARBA" id="ARBA00022777"/>
    </source>
</evidence>
<feature type="region of interest" description="Disordered" evidence="18">
    <location>
        <begin position="627"/>
        <end position="649"/>
    </location>
</feature>
<comment type="subcellular location">
    <subcellularLocation>
        <location evidence="1">Membrane</location>
        <topology evidence="1">Single-pass membrane protein</topology>
    </subcellularLocation>
</comment>
<dbReference type="EMBL" id="BPVZ01000052">
    <property type="protein sequence ID" value="GKV19285.1"/>
    <property type="molecule type" value="Genomic_DNA"/>
</dbReference>
<dbReference type="FunFam" id="3.30.430.20:FF:000013">
    <property type="entry name" value="Cysteine-rich RLK (RECEPTOR-like protein kinase) 23"/>
    <property type="match status" value="1"/>
</dbReference>
<evidence type="ECO:0000259" key="21">
    <source>
        <dbReference type="PROSITE" id="PS50011"/>
    </source>
</evidence>
<dbReference type="GO" id="GO:0005886">
    <property type="term" value="C:plasma membrane"/>
    <property type="evidence" value="ECO:0007669"/>
    <property type="project" value="TreeGrafter"/>
</dbReference>
<dbReference type="PROSITE" id="PS00108">
    <property type="entry name" value="PROTEIN_KINASE_ST"/>
    <property type="match status" value="1"/>
</dbReference>
<comment type="caution">
    <text evidence="23">The sequence shown here is derived from an EMBL/GenBank/DDBJ whole genome shotgun (WGS) entry which is preliminary data.</text>
</comment>
<dbReference type="PROSITE" id="PS00107">
    <property type="entry name" value="PROTEIN_KINASE_ATP"/>
    <property type="match status" value="1"/>
</dbReference>
<dbReference type="CDD" id="cd23509">
    <property type="entry name" value="Gnk2-like"/>
    <property type="match status" value="2"/>
</dbReference>
<keyword evidence="8 17" id="KW-0547">Nucleotide-binding</keyword>
<evidence type="ECO:0000256" key="15">
    <source>
        <dbReference type="ARBA" id="ARBA00047558"/>
    </source>
</evidence>
<evidence type="ECO:0000256" key="19">
    <source>
        <dbReference type="SAM" id="Phobius"/>
    </source>
</evidence>
<evidence type="ECO:0000256" key="4">
    <source>
        <dbReference type="ARBA" id="ARBA00022679"/>
    </source>
</evidence>
<keyword evidence="14" id="KW-0325">Glycoprotein</keyword>
<evidence type="ECO:0000313" key="23">
    <source>
        <dbReference type="EMBL" id="GKV19285.1"/>
    </source>
</evidence>
<feature type="domain" description="Protein kinase" evidence="21">
    <location>
        <begin position="338"/>
        <end position="613"/>
    </location>
</feature>
<dbReference type="InterPro" id="IPR038408">
    <property type="entry name" value="GNK2_sf"/>
</dbReference>
<keyword evidence="11 19" id="KW-1133">Transmembrane helix</keyword>
<dbReference type="InterPro" id="IPR011009">
    <property type="entry name" value="Kinase-like_dom_sf"/>
</dbReference>
<dbReference type="SUPFAM" id="SSF56112">
    <property type="entry name" value="Protein kinase-like (PK-like)"/>
    <property type="match status" value="1"/>
</dbReference>
<keyword evidence="2" id="KW-0723">Serine/threonine-protein kinase</keyword>
<evidence type="ECO:0000256" key="11">
    <source>
        <dbReference type="ARBA" id="ARBA00022989"/>
    </source>
</evidence>
<keyword evidence="12 19" id="KW-0472">Membrane</keyword>
<feature type="signal peptide" evidence="20">
    <location>
        <begin position="1"/>
        <end position="22"/>
    </location>
</feature>
<dbReference type="GO" id="GO:0004674">
    <property type="term" value="F:protein serine/threonine kinase activity"/>
    <property type="evidence" value="ECO:0007669"/>
    <property type="project" value="UniProtKB-KW"/>
</dbReference>
<evidence type="ECO:0000256" key="18">
    <source>
        <dbReference type="SAM" id="MobiDB-lite"/>
    </source>
</evidence>
<evidence type="ECO:0000256" key="16">
    <source>
        <dbReference type="ARBA" id="ARBA00047951"/>
    </source>
</evidence>